<sequence>MQTITEGVLTGCNEHHEWMLKTWWHYYTLSNSIPVTFVDFGMTKSARMWCEKRAPVITVSLPEVTPKEKIDPQKIKAWDADQTHSNYWSARPLWFAKPQALLQSPYEKTAWIDLDTFVIKPITPLIQACEKTGIALVPETEIGITRGRKVGYYGPNESVYNMGIISYKKSHPFLKMWADACLTKTDQFLGDQDLFAKLAHDEKLPIHVLPRIYNWRLCDGMQEDVVIIHLTHRGKQVLYTKLPIGLL</sequence>
<keyword evidence="2" id="KW-1185">Reference proteome</keyword>
<reference evidence="1 2" key="2">
    <citation type="journal article" date="2011" name="Mol. Biol. Evol.">
        <title>Unity in variety--the pan-genome of the Chlamydiae.</title>
        <authorList>
            <person name="Collingro A."/>
            <person name="Tischler P."/>
            <person name="Weinmaier T."/>
            <person name="Penz T."/>
            <person name="Heinz E."/>
            <person name="Brunham R.C."/>
            <person name="Read T.D."/>
            <person name="Bavoil P.M."/>
            <person name="Sachse K."/>
            <person name="Kahane S."/>
            <person name="Friedman M.G."/>
            <person name="Rattei T."/>
            <person name="Myers G.S."/>
            <person name="Horn M."/>
        </authorList>
    </citation>
    <scope>NUCLEOTIDE SEQUENCE [LARGE SCALE GENOMIC DNA]</scope>
    <source>
        <strain evidence="2">ATCC VR-1471 / Z</strain>
    </source>
</reference>
<accession>F8L4H9</accession>
<gene>
    <name evidence="1" type="ordered locus">SNE_A23530</name>
</gene>
<dbReference type="RefSeq" id="WP_013944695.1">
    <property type="nucleotide sequence ID" value="NC_015713.1"/>
</dbReference>
<dbReference type="Gene3D" id="3.90.550.10">
    <property type="entry name" value="Spore Coat Polysaccharide Biosynthesis Protein SpsA, Chain A"/>
    <property type="match status" value="1"/>
</dbReference>
<organism evidence="1 2">
    <name type="scientific">Simkania negevensis (strain ATCC VR-1471 / DSM 27360 / Z)</name>
    <dbReference type="NCBI Taxonomy" id="331113"/>
    <lineage>
        <taxon>Bacteria</taxon>
        <taxon>Pseudomonadati</taxon>
        <taxon>Chlamydiota</taxon>
        <taxon>Chlamydiia</taxon>
        <taxon>Parachlamydiales</taxon>
        <taxon>Simkaniaceae</taxon>
        <taxon>Simkania</taxon>
    </lineage>
</organism>
<protein>
    <submittedName>
        <fullName evidence="1">Uncharacterized protein</fullName>
    </submittedName>
</protein>
<dbReference type="STRING" id="331113.SNE_A23530"/>
<evidence type="ECO:0000313" key="2">
    <source>
        <dbReference type="Proteomes" id="UP000000496"/>
    </source>
</evidence>
<dbReference type="SUPFAM" id="SSF53448">
    <property type="entry name" value="Nucleotide-diphospho-sugar transferases"/>
    <property type="match status" value="1"/>
</dbReference>
<dbReference type="InterPro" id="IPR029044">
    <property type="entry name" value="Nucleotide-diphossugar_trans"/>
</dbReference>
<proteinExistence type="predicted"/>
<reference key="1">
    <citation type="journal article" date="2011" name="Mol. Biol. Evol.">
        <title>Unity in variety -- the pan-genome of the Chlamydiae.</title>
        <authorList>
            <person name="Collingro A."/>
            <person name="Tischler P."/>
            <person name="Weinmaier T."/>
            <person name="Penz T."/>
            <person name="Heinz E."/>
            <person name="Brunham R.C."/>
            <person name="Read T.D."/>
            <person name="Bavoil P.M."/>
            <person name="Sachse K."/>
            <person name="Kahane S."/>
            <person name="Friedman M.G."/>
            <person name="Rattei T."/>
            <person name="Myers G.S.A."/>
            <person name="Horn M."/>
        </authorList>
    </citation>
    <scope>NUCLEOTIDE SEQUENCE</scope>
    <source>
        <strain>Z</strain>
    </source>
</reference>
<dbReference type="Proteomes" id="UP000000496">
    <property type="component" value="Chromosome gsn.131"/>
</dbReference>
<dbReference type="HOGENOM" id="CLU_1110809_0_0_0"/>
<name>F8L4H9_SIMNZ</name>
<dbReference type="AlphaFoldDB" id="F8L4H9"/>
<dbReference type="KEGG" id="sng:SNE_A23530"/>
<dbReference type="eggNOG" id="COG1442">
    <property type="taxonomic scope" value="Bacteria"/>
</dbReference>
<dbReference type="EMBL" id="FR872582">
    <property type="protein sequence ID" value="CCB90230.1"/>
    <property type="molecule type" value="Genomic_DNA"/>
</dbReference>
<evidence type="ECO:0000313" key="1">
    <source>
        <dbReference type="EMBL" id="CCB90230.1"/>
    </source>
</evidence>